<dbReference type="Proteomes" id="UP000318138">
    <property type="component" value="Chromosome"/>
</dbReference>
<keyword evidence="4" id="KW-1185">Reference proteome</keyword>
<dbReference type="InterPro" id="IPR018392">
    <property type="entry name" value="LysM"/>
</dbReference>
<dbReference type="SMART" id="SM00257">
    <property type="entry name" value="LysM"/>
    <property type="match status" value="1"/>
</dbReference>
<feature type="domain" description="LysM" evidence="2">
    <location>
        <begin position="286"/>
        <end position="329"/>
    </location>
</feature>
<accession>A0A859FEU8</accession>
<organism evidence="3 4">
    <name type="scientific">Paenalkalicoccus suaedae</name>
    <dbReference type="NCBI Taxonomy" id="2592382"/>
    <lineage>
        <taxon>Bacteria</taxon>
        <taxon>Bacillati</taxon>
        <taxon>Bacillota</taxon>
        <taxon>Bacilli</taxon>
        <taxon>Bacillales</taxon>
        <taxon>Bacillaceae</taxon>
        <taxon>Paenalkalicoccus</taxon>
    </lineage>
</organism>
<dbReference type="Pfam" id="PF01476">
    <property type="entry name" value="LysM"/>
    <property type="match status" value="1"/>
</dbReference>
<feature type="compositionally biased region" description="Acidic residues" evidence="1">
    <location>
        <begin position="203"/>
        <end position="214"/>
    </location>
</feature>
<evidence type="ECO:0000313" key="3">
    <source>
        <dbReference type="EMBL" id="QKS71873.1"/>
    </source>
</evidence>
<proteinExistence type="predicted"/>
<evidence type="ECO:0000259" key="2">
    <source>
        <dbReference type="PROSITE" id="PS51782"/>
    </source>
</evidence>
<dbReference type="AlphaFoldDB" id="A0A859FEU8"/>
<dbReference type="RefSeq" id="WP_176009856.1">
    <property type="nucleotide sequence ID" value="NZ_CP041372.2"/>
</dbReference>
<feature type="region of interest" description="Disordered" evidence="1">
    <location>
        <begin position="138"/>
        <end position="219"/>
    </location>
</feature>
<dbReference type="InterPro" id="IPR036779">
    <property type="entry name" value="LysM_dom_sf"/>
</dbReference>
<evidence type="ECO:0000256" key="1">
    <source>
        <dbReference type="SAM" id="MobiDB-lite"/>
    </source>
</evidence>
<feature type="compositionally biased region" description="Acidic residues" evidence="1">
    <location>
        <begin position="139"/>
        <end position="195"/>
    </location>
</feature>
<reference evidence="4" key="1">
    <citation type="submission" date="2019-07" db="EMBL/GenBank/DDBJ databases">
        <title>Bacillus alkalisoli sp. nov. isolated from saline soil.</title>
        <authorList>
            <person name="Sun J.-Q."/>
            <person name="Xu L."/>
        </authorList>
    </citation>
    <scope>NUCLEOTIDE SEQUENCE [LARGE SCALE GENOMIC DNA]</scope>
    <source>
        <strain evidence="4">M4U3P1</strain>
    </source>
</reference>
<protein>
    <submittedName>
        <fullName evidence="3">LysM peptidoglycan-binding domain-containing protein</fullName>
    </submittedName>
</protein>
<dbReference type="InterPro" id="IPR048862">
    <property type="entry name" value="SPOCS_spoVID_N"/>
</dbReference>
<evidence type="ECO:0000313" key="4">
    <source>
        <dbReference type="Proteomes" id="UP000318138"/>
    </source>
</evidence>
<dbReference type="Gene3D" id="3.10.350.10">
    <property type="entry name" value="LysM domain"/>
    <property type="match status" value="1"/>
</dbReference>
<sequence>MKGLSFTVTDTVWLKKEHRSLVSITLEPYVSTTERDEDYQIHGKLLIEGEVRQTNSEHDYIKHEFPIDVSIPKERANEEVTLYVEGFDYDLQEDGRLTIEADLVIAGAEEPEVTHAIIEVTDLPSFQFEDTLPAVVVQEDQEETMEEEEREPYLELDEDEDEPSEVEDYEEQEEERYQDEEREQEEFASFEEVESAPEPTYEYVEEEPIEEEEVEPVRNTQETNLHEARAREFQQLHVPQEVVEVEPVREEAVDALEPEPAQEKKGASVYLTSMMRNEEEASASMRICIVQEGDTLHSIASHYELTTTQLMRTNRLTDEKVEPGQLISIPR</sequence>
<name>A0A859FEU8_9BACI</name>
<dbReference type="CDD" id="cd00118">
    <property type="entry name" value="LysM"/>
    <property type="match status" value="1"/>
</dbReference>
<dbReference type="EMBL" id="CP041372">
    <property type="protein sequence ID" value="QKS71873.1"/>
    <property type="molecule type" value="Genomic_DNA"/>
</dbReference>
<dbReference type="PROSITE" id="PS51782">
    <property type="entry name" value="LYSM"/>
    <property type="match status" value="1"/>
</dbReference>
<dbReference type="KEGG" id="psua:FLK61_34975"/>
<dbReference type="SUPFAM" id="SSF54106">
    <property type="entry name" value="LysM domain"/>
    <property type="match status" value="1"/>
</dbReference>
<dbReference type="Pfam" id="PF20918">
    <property type="entry name" value="SPOCS_spoVID-N"/>
    <property type="match status" value="1"/>
</dbReference>
<gene>
    <name evidence="3" type="ORF">FLK61_34975</name>
</gene>